<evidence type="ECO:0000313" key="2">
    <source>
        <dbReference type="EMBL" id="MTH54557.1"/>
    </source>
</evidence>
<dbReference type="Pfam" id="PF09511">
    <property type="entry name" value="RNA_lig_T4_1"/>
    <property type="match status" value="1"/>
</dbReference>
<feature type="domain" description="T4 RNA ligase 1-like N-terminal" evidence="1">
    <location>
        <begin position="48"/>
        <end position="233"/>
    </location>
</feature>
<keyword evidence="3" id="KW-1185">Reference proteome</keyword>
<reference evidence="2 3" key="1">
    <citation type="journal article" date="2017" name="Int. J. Syst. Evol. Microbiol.">
        <title>Bacillus mangrovi sp. nov., isolated from a sediment sample from a mangrove forest.</title>
        <authorList>
            <person name="Gupta V."/>
            <person name="Singh P.K."/>
            <person name="Korpole S."/>
            <person name="Tanuku N.R.S."/>
            <person name="Pinnaka A.K."/>
        </authorList>
    </citation>
    <scope>NUCLEOTIDE SEQUENCE [LARGE SCALE GENOMIC DNA]</scope>
    <source>
        <strain evidence="2 3">KCTC 33872</strain>
    </source>
</reference>
<evidence type="ECO:0000259" key="1">
    <source>
        <dbReference type="Pfam" id="PF09511"/>
    </source>
</evidence>
<dbReference type="AlphaFoldDB" id="A0A7X2S6I5"/>
<sequence>MFTKEQYMPEVEGKFINRRLHPEHPHIVILNYTDHATYEKRWNEVTLQCRGLILDESTGEVLARPFPKFFNHGEMPELEAAIPFSEMPEFTIKHDGSLGICYRINGKLYWSTRGSFESEQAKAAQVIWDQNYSHVQVPNEITLLVEIIHSSTRVVVNYNGMSDLIIIGAINRFTGHDYSHTELQELGKELGMQVTEQIKLTVEEAIKLKDTIDHNSEGWVLRWPNGMRLKIKGSSYLDIHKIAYGLSDKLKTEYWASGKIEELILKMPEEFREEIEGFKTRLDGHSKDLTAVVTHHFSAADEHSSDRKSFALYVNQNVPNELKYLVYKKADGKLKDDAVREHIYKNYVQYIGEVE</sequence>
<proteinExistence type="predicted"/>
<dbReference type="EMBL" id="WMIB01000015">
    <property type="protein sequence ID" value="MTH54557.1"/>
    <property type="molecule type" value="Genomic_DNA"/>
</dbReference>
<evidence type="ECO:0000313" key="3">
    <source>
        <dbReference type="Proteomes" id="UP000434639"/>
    </source>
</evidence>
<dbReference type="RefSeq" id="WP_155113068.1">
    <property type="nucleotide sequence ID" value="NZ_WMIB01000015.1"/>
</dbReference>
<dbReference type="Proteomes" id="UP000434639">
    <property type="component" value="Unassembled WGS sequence"/>
</dbReference>
<name>A0A7X2S6I5_9BACI</name>
<dbReference type="InterPro" id="IPR019039">
    <property type="entry name" value="T4-Rnl1-like_N"/>
</dbReference>
<dbReference type="OrthoDB" id="9805698at2"/>
<comment type="caution">
    <text evidence="2">The sequence shown here is derived from an EMBL/GenBank/DDBJ whole genome shotgun (WGS) entry which is preliminary data.</text>
</comment>
<accession>A0A7X2S6I5</accession>
<protein>
    <recommendedName>
        <fullName evidence="1">T4 RNA ligase 1-like N-terminal domain-containing protein</fullName>
    </recommendedName>
</protein>
<gene>
    <name evidence="2" type="ORF">GKZ89_14225</name>
</gene>
<organism evidence="2 3">
    <name type="scientific">Metabacillus mangrovi</name>
    <dbReference type="NCBI Taxonomy" id="1491830"/>
    <lineage>
        <taxon>Bacteria</taxon>
        <taxon>Bacillati</taxon>
        <taxon>Bacillota</taxon>
        <taxon>Bacilli</taxon>
        <taxon>Bacillales</taxon>
        <taxon>Bacillaceae</taxon>
        <taxon>Metabacillus</taxon>
    </lineage>
</organism>